<keyword evidence="4" id="KW-1185">Reference proteome</keyword>
<dbReference type="PANTHER" id="PTHR34409">
    <property type="entry name" value="SET DOMAIN-CONTAINING PROTEIN"/>
    <property type="match status" value="1"/>
</dbReference>
<keyword evidence="1" id="KW-0175">Coiled coil</keyword>
<dbReference type="Proteomes" id="UP000623467">
    <property type="component" value="Unassembled WGS sequence"/>
</dbReference>
<feature type="region of interest" description="Disordered" evidence="2">
    <location>
        <begin position="389"/>
        <end position="424"/>
    </location>
</feature>
<name>A0A8H6XWK9_9AGAR</name>
<sequence length="424" mass="46270">MADAPFPPPFTQIPVPTAGTQPVQPGIPTAPPAQSPTHHAPFPGVQYDSSGRSWFRGPDGTWFGSQPFSPSSGLSSSSQAQTTQPPYNAFGPAPANRVPNHLIDPRLLPLPEDNDSDFDPLTVAKLRGLKPATKVAGVRQMDKKGKKRARSSDCDNSDDSDAAPAPKQRGRPKGSTNFNGCDVDKLLDISEELLPLAANGWKKLVKTKKPTGDPDSPPEVKQAKLIDRKINERVGMQDLGDSEFGSNVSSDDSIEVLESHDKKLHSAVAHRAPTPPLPRKSRLNPPELVTKLAKAFDPETQRSMQEERSQWSFQTTQLLSLTQQLRDANAATDALRNQLTQMQTRLHEAERARDRAKFKLEFYGPAPGGERLSRRGQYIAEQYPDLIRVRGKIRNTSAGDDSDKENWDPSSSSADDSGAGAEAH</sequence>
<evidence type="ECO:0000313" key="3">
    <source>
        <dbReference type="EMBL" id="KAF7349563.1"/>
    </source>
</evidence>
<feature type="region of interest" description="Disordered" evidence="2">
    <location>
        <begin position="1"/>
        <end position="181"/>
    </location>
</feature>
<feature type="compositionally biased region" description="Low complexity" evidence="2">
    <location>
        <begin position="410"/>
        <end position="424"/>
    </location>
</feature>
<proteinExistence type="predicted"/>
<reference evidence="3" key="1">
    <citation type="submission" date="2020-05" db="EMBL/GenBank/DDBJ databases">
        <title>Mycena genomes resolve the evolution of fungal bioluminescence.</title>
        <authorList>
            <person name="Tsai I.J."/>
        </authorList>
    </citation>
    <scope>NUCLEOTIDE SEQUENCE</scope>
    <source>
        <strain evidence="3">160909Yilan</strain>
    </source>
</reference>
<evidence type="ECO:0000256" key="2">
    <source>
        <dbReference type="SAM" id="MobiDB-lite"/>
    </source>
</evidence>
<feature type="compositionally biased region" description="Low complexity" evidence="2">
    <location>
        <begin position="63"/>
        <end position="86"/>
    </location>
</feature>
<protein>
    <submittedName>
        <fullName evidence="3">Uncharacterized protein</fullName>
    </submittedName>
</protein>
<comment type="caution">
    <text evidence="3">The sequence shown here is derived from an EMBL/GenBank/DDBJ whole genome shotgun (WGS) entry which is preliminary data.</text>
</comment>
<dbReference type="OrthoDB" id="99432at2759"/>
<dbReference type="PANTHER" id="PTHR34409:SF1">
    <property type="entry name" value="MYB-LIKE DOMAIN-CONTAINING PROTEIN"/>
    <property type="match status" value="1"/>
</dbReference>
<dbReference type="AlphaFoldDB" id="A0A8H6XWK9"/>
<dbReference type="EMBL" id="JACAZH010000015">
    <property type="protein sequence ID" value="KAF7349563.1"/>
    <property type="molecule type" value="Genomic_DNA"/>
</dbReference>
<feature type="compositionally biased region" description="Pro residues" evidence="2">
    <location>
        <begin position="1"/>
        <end position="11"/>
    </location>
</feature>
<evidence type="ECO:0000313" key="4">
    <source>
        <dbReference type="Proteomes" id="UP000623467"/>
    </source>
</evidence>
<feature type="coiled-coil region" evidence="1">
    <location>
        <begin position="318"/>
        <end position="359"/>
    </location>
</feature>
<evidence type="ECO:0000256" key="1">
    <source>
        <dbReference type="SAM" id="Coils"/>
    </source>
</evidence>
<gene>
    <name evidence="3" type="ORF">MSAN_01681400</name>
</gene>
<organism evidence="3 4">
    <name type="scientific">Mycena sanguinolenta</name>
    <dbReference type="NCBI Taxonomy" id="230812"/>
    <lineage>
        <taxon>Eukaryota</taxon>
        <taxon>Fungi</taxon>
        <taxon>Dikarya</taxon>
        <taxon>Basidiomycota</taxon>
        <taxon>Agaricomycotina</taxon>
        <taxon>Agaricomycetes</taxon>
        <taxon>Agaricomycetidae</taxon>
        <taxon>Agaricales</taxon>
        <taxon>Marasmiineae</taxon>
        <taxon>Mycenaceae</taxon>
        <taxon>Mycena</taxon>
    </lineage>
</organism>
<accession>A0A8H6XWK9</accession>